<reference evidence="2 3" key="1">
    <citation type="journal article" date="2018" name="Sci. Rep.">
        <title>Comparative genomics provides insights into the lifestyle and reveals functional heterogeneity of dark septate endophytic fungi.</title>
        <authorList>
            <person name="Knapp D.G."/>
            <person name="Nemeth J.B."/>
            <person name="Barry K."/>
            <person name="Hainaut M."/>
            <person name="Henrissat B."/>
            <person name="Johnson J."/>
            <person name="Kuo A."/>
            <person name="Lim J.H.P."/>
            <person name="Lipzen A."/>
            <person name="Nolan M."/>
            <person name="Ohm R.A."/>
            <person name="Tamas L."/>
            <person name="Grigoriev I.V."/>
            <person name="Spatafora J.W."/>
            <person name="Nagy L.G."/>
            <person name="Kovacs G.M."/>
        </authorList>
    </citation>
    <scope>NUCLEOTIDE SEQUENCE [LARGE SCALE GENOMIC DNA]</scope>
    <source>
        <strain evidence="2 3">DSE2036</strain>
    </source>
</reference>
<dbReference type="EMBL" id="KZ805326">
    <property type="protein sequence ID" value="PVI03861.1"/>
    <property type="molecule type" value="Genomic_DNA"/>
</dbReference>
<dbReference type="AlphaFoldDB" id="A0A2V1E0C3"/>
<evidence type="ECO:0000313" key="3">
    <source>
        <dbReference type="Proteomes" id="UP000244855"/>
    </source>
</evidence>
<gene>
    <name evidence="2" type="ORF">DM02DRAFT_212836</name>
</gene>
<protein>
    <submittedName>
        <fullName evidence="2">Uncharacterized protein</fullName>
    </submittedName>
</protein>
<name>A0A2V1E0C3_9PLEO</name>
<feature type="transmembrane region" description="Helical" evidence="1">
    <location>
        <begin position="61"/>
        <end position="83"/>
    </location>
</feature>
<keyword evidence="3" id="KW-1185">Reference proteome</keyword>
<dbReference type="Proteomes" id="UP000244855">
    <property type="component" value="Unassembled WGS sequence"/>
</dbReference>
<accession>A0A2V1E0C3</accession>
<sequence>MLFSDPCLSDCTVHTAHYYSLTLPTRLHTSQLLFPTYSTTAFLAFSFPLPPSLLTYLHISLPPFLISLSSFLFYFYFVTLSRLSRTRPRSRPRLPILCPPSISQTSSSLLILRLERCFLRCLLLYLRAQYVDVLRACARERAVMGVVWIHVLC</sequence>
<evidence type="ECO:0000313" key="2">
    <source>
        <dbReference type="EMBL" id="PVI03861.1"/>
    </source>
</evidence>
<keyword evidence="1" id="KW-1133">Transmembrane helix</keyword>
<organism evidence="2 3">
    <name type="scientific">Periconia macrospinosa</name>
    <dbReference type="NCBI Taxonomy" id="97972"/>
    <lineage>
        <taxon>Eukaryota</taxon>
        <taxon>Fungi</taxon>
        <taxon>Dikarya</taxon>
        <taxon>Ascomycota</taxon>
        <taxon>Pezizomycotina</taxon>
        <taxon>Dothideomycetes</taxon>
        <taxon>Pleosporomycetidae</taxon>
        <taxon>Pleosporales</taxon>
        <taxon>Massarineae</taxon>
        <taxon>Periconiaceae</taxon>
        <taxon>Periconia</taxon>
    </lineage>
</organism>
<proteinExistence type="predicted"/>
<evidence type="ECO:0000256" key="1">
    <source>
        <dbReference type="SAM" id="Phobius"/>
    </source>
</evidence>
<keyword evidence="1" id="KW-0812">Transmembrane</keyword>
<keyword evidence="1" id="KW-0472">Membrane</keyword>